<dbReference type="eggNOG" id="KOG1178">
    <property type="taxonomic scope" value="Eukaryota"/>
</dbReference>
<dbReference type="Gene3D" id="3.30.559.10">
    <property type="entry name" value="Chloramphenicol acetyltransferase-like domain"/>
    <property type="match status" value="2"/>
</dbReference>
<keyword evidence="7" id="KW-1185">Reference proteome</keyword>
<comment type="similarity">
    <text evidence="1">Belongs to the NRP synthetase family.</text>
</comment>
<gene>
    <name evidence="6" type="ORF">COCSADRAFT_165904</name>
</gene>
<evidence type="ECO:0000256" key="3">
    <source>
        <dbReference type="SAM" id="MobiDB-lite"/>
    </source>
</evidence>
<reference evidence="7" key="2">
    <citation type="journal article" date="2013" name="PLoS Genet.">
        <title>Comparative genome structure, secondary metabolite, and effector coding capacity across Cochliobolus pathogens.</title>
        <authorList>
            <person name="Condon B.J."/>
            <person name="Leng Y."/>
            <person name="Wu D."/>
            <person name="Bushley K.E."/>
            <person name="Ohm R.A."/>
            <person name="Otillar R."/>
            <person name="Martin J."/>
            <person name="Schackwitz W."/>
            <person name="Grimwood J."/>
            <person name="MohdZainudin N."/>
            <person name="Xue C."/>
            <person name="Wang R."/>
            <person name="Manning V.A."/>
            <person name="Dhillon B."/>
            <person name="Tu Z.J."/>
            <person name="Steffenson B.J."/>
            <person name="Salamov A."/>
            <person name="Sun H."/>
            <person name="Lowry S."/>
            <person name="LaButti K."/>
            <person name="Han J."/>
            <person name="Copeland A."/>
            <person name="Lindquist E."/>
            <person name="Barry K."/>
            <person name="Schmutz J."/>
            <person name="Baker S.E."/>
            <person name="Ciuffetti L.M."/>
            <person name="Grigoriev I.V."/>
            <person name="Zhong S."/>
            <person name="Turgeon B.G."/>
        </authorList>
    </citation>
    <scope>NUCLEOTIDE SEQUENCE [LARGE SCALE GENOMIC DNA]</scope>
    <source>
        <strain evidence="7">ND90Pr / ATCC 201652</strain>
    </source>
</reference>
<feature type="domain" description="Condensation" evidence="5">
    <location>
        <begin position="578"/>
        <end position="917"/>
    </location>
</feature>
<dbReference type="OrthoDB" id="5188367at2759"/>
<proteinExistence type="inferred from homology"/>
<sequence>MTENTHQKPKDLFEPAVNTADTDESPPQATCKDVEWKGNMLKHIFSQVLGISVADCTDDRSLDSLGGDALAAVQIVRALAEKGIHANTDDILRRPIKFNMMVKERQPLVKPSQAAKLKDEINIPYPLSSAQQFYINHQGQDCSITESVYLRTTSPVSEAVASRALGLLVKQHSALRLRFYRQPSGEHFQVVTSDVDNSYRVCFHDECDTLDGIASLASAAAPFDIEKGPVVVLHSIEQSGSQLLYLRAHPLVADAMSWHVILPTLDQLLQDKELFEANRSGSASYQQWARQLAKTKRKTAEPNTKLRAEGLNRDTAQTGVIKGFANSNVLPGSCIGKLSVENTHQLLRNGQRVLRTDATDLLLAALFQCVTKHQRVWVENHGRDTGIEDLSVAGTVGRFALFQPIELPQELFDSVDVLEILRTIKDFRRKVHEGSVSLQQERIENFRTICNIGDVTFQWLSLDLNRSQSLSLLQQLPPSSSWSHSVPTAPQARLQLCAWLEGGQLHFRCFHADSQVEAESMVERLQGALQALNKALETRTSEWTAADFPLFKGSSGDLRRLMSRLGTVLQLSDVRDVEDLLSCSPVQKGMLMAELRDSMQYITRWMWEVKAPAGQTLDIKRLEVAWQSVVQRHTALRTMILADAEKGRFYQLTMKRTIARVTFPSSQPLLGNLQPLSPPAQLTPSDIFLSTHHLAIFPISKDGTSCFVQLDIHHAFIDGSSRAIIEKDFVEAYGQETSASLAPASPYSLYVAEAENRSVSNQASLAFWKEHINKSGSQIETCCIKRLPCSSDKDSERGKESAQQLRPAGIVVNTELQEPARVREFCMRYEVTIADLFQVAWGLMLRLYVGTSSPYWGCPVSDRDTQITGIHDMVGVFLNCLVCRLDAVDSDSVVEVLHRFQKDQQQRMQHATCPLED</sequence>
<feature type="region of interest" description="Disordered" evidence="3">
    <location>
        <begin position="1"/>
        <end position="29"/>
    </location>
</feature>
<dbReference type="Gene3D" id="1.10.1200.10">
    <property type="entry name" value="ACP-like"/>
    <property type="match status" value="1"/>
</dbReference>
<dbReference type="PANTHER" id="PTHR45398">
    <property type="match status" value="1"/>
</dbReference>
<feature type="compositionally biased region" description="Basic and acidic residues" evidence="3">
    <location>
        <begin position="1"/>
        <end position="13"/>
    </location>
</feature>
<dbReference type="Pfam" id="PF00668">
    <property type="entry name" value="Condensation"/>
    <property type="match status" value="2"/>
</dbReference>
<accession>M2QSD6</accession>
<evidence type="ECO:0000313" key="6">
    <source>
        <dbReference type="EMBL" id="EMD58104.1"/>
    </source>
</evidence>
<dbReference type="PANTHER" id="PTHR45398:SF1">
    <property type="entry name" value="ENZYME, PUTATIVE (JCVI)-RELATED"/>
    <property type="match status" value="1"/>
</dbReference>
<feature type="domain" description="Condensation" evidence="5">
    <location>
        <begin position="125"/>
        <end position="298"/>
    </location>
</feature>
<dbReference type="GeneID" id="19132418"/>
<dbReference type="SUPFAM" id="SSF52777">
    <property type="entry name" value="CoA-dependent acyltransferases"/>
    <property type="match status" value="4"/>
</dbReference>
<organism evidence="6 7">
    <name type="scientific">Cochliobolus sativus (strain ND90Pr / ATCC 201652)</name>
    <name type="common">Common root rot and spot blotch fungus</name>
    <name type="synonym">Bipolaris sorokiniana</name>
    <dbReference type="NCBI Taxonomy" id="665912"/>
    <lineage>
        <taxon>Eukaryota</taxon>
        <taxon>Fungi</taxon>
        <taxon>Dikarya</taxon>
        <taxon>Ascomycota</taxon>
        <taxon>Pezizomycotina</taxon>
        <taxon>Dothideomycetes</taxon>
        <taxon>Pleosporomycetidae</taxon>
        <taxon>Pleosporales</taxon>
        <taxon>Pleosporineae</taxon>
        <taxon>Pleosporaceae</taxon>
        <taxon>Bipolaris</taxon>
    </lineage>
</organism>
<feature type="non-terminal residue" evidence="6">
    <location>
        <position position="917"/>
    </location>
</feature>
<dbReference type="InterPro" id="IPR001242">
    <property type="entry name" value="Condensation_dom"/>
</dbReference>
<dbReference type="SUPFAM" id="SSF47336">
    <property type="entry name" value="ACP-like"/>
    <property type="match status" value="1"/>
</dbReference>
<dbReference type="STRING" id="665912.M2QSD6"/>
<dbReference type="KEGG" id="bsc:COCSADRAFT_165904"/>
<evidence type="ECO:0000259" key="4">
    <source>
        <dbReference type="Pfam" id="PF00550"/>
    </source>
</evidence>
<feature type="domain" description="Carrier" evidence="4">
    <location>
        <begin position="41"/>
        <end position="92"/>
    </location>
</feature>
<keyword evidence="2" id="KW-0175">Coiled coil</keyword>
<dbReference type="Gene3D" id="3.30.559.30">
    <property type="entry name" value="Nonribosomal peptide synthetase, condensation domain"/>
    <property type="match status" value="2"/>
</dbReference>
<dbReference type="HOGENOM" id="CLU_317754_0_0_1"/>
<reference evidence="6 7" key="1">
    <citation type="journal article" date="2012" name="PLoS Pathog.">
        <title>Diverse lifestyles and strategies of plant pathogenesis encoded in the genomes of eighteen Dothideomycetes fungi.</title>
        <authorList>
            <person name="Ohm R.A."/>
            <person name="Feau N."/>
            <person name="Henrissat B."/>
            <person name="Schoch C.L."/>
            <person name="Horwitz B.A."/>
            <person name="Barry K.W."/>
            <person name="Condon B.J."/>
            <person name="Copeland A.C."/>
            <person name="Dhillon B."/>
            <person name="Glaser F."/>
            <person name="Hesse C.N."/>
            <person name="Kosti I."/>
            <person name="LaButti K."/>
            <person name="Lindquist E.A."/>
            <person name="Lucas S."/>
            <person name="Salamov A.A."/>
            <person name="Bradshaw R.E."/>
            <person name="Ciuffetti L."/>
            <person name="Hamelin R.C."/>
            <person name="Kema G.H.J."/>
            <person name="Lawrence C."/>
            <person name="Scott J.A."/>
            <person name="Spatafora J.W."/>
            <person name="Turgeon B.G."/>
            <person name="de Wit P.J.G.M."/>
            <person name="Zhong S."/>
            <person name="Goodwin S.B."/>
            <person name="Grigoriev I.V."/>
        </authorList>
    </citation>
    <scope>NUCLEOTIDE SEQUENCE [LARGE SCALE GENOMIC DNA]</scope>
    <source>
        <strain evidence="7">ND90Pr / ATCC 201652</strain>
    </source>
</reference>
<dbReference type="AlphaFoldDB" id="M2QSD6"/>
<dbReference type="InterPro" id="IPR009081">
    <property type="entry name" value="PP-bd_ACP"/>
</dbReference>
<evidence type="ECO:0000256" key="2">
    <source>
        <dbReference type="SAM" id="Coils"/>
    </source>
</evidence>
<dbReference type="RefSeq" id="XP_007706195.1">
    <property type="nucleotide sequence ID" value="XM_007708005.1"/>
</dbReference>
<evidence type="ECO:0000313" key="7">
    <source>
        <dbReference type="Proteomes" id="UP000016934"/>
    </source>
</evidence>
<dbReference type="GO" id="GO:0003824">
    <property type="term" value="F:catalytic activity"/>
    <property type="evidence" value="ECO:0007669"/>
    <property type="project" value="InterPro"/>
</dbReference>
<dbReference type="InterPro" id="IPR023213">
    <property type="entry name" value="CAT-like_dom_sf"/>
</dbReference>
<dbReference type="EMBL" id="KB445729">
    <property type="protein sequence ID" value="EMD58104.1"/>
    <property type="molecule type" value="Genomic_DNA"/>
</dbReference>
<dbReference type="Proteomes" id="UP000016934">
    <property type="component" value="Unassembled WGS sequence"/>
</dbReference>
<name>M2QSD6_COCSN</name>
<dbReference type="Pfam" id="PF00550">
    <property type="entry name" value="PP-binding"/>
    <property type="match status" value="1"/>
</dbReference>
<evidence type="ECO:0000256" key="1">
    <source>
        <dbReference type="ARBA" id="ARBA00029454"/>
    </source>
</evidence>
<evidence type="ECO:0008006" key="8">
    <source>
        <dbReference type="Google" id="ProtNLM"/>
    </source>
</evidence>
<dbReference type="InterPro" id="IPR036736">
    <property type="entry name" value="ACP-like_sf"/>
</dbReference>
<evidence type="ECO:0000259" key="5">
    <source>
        <dbReference type="Pfam" id="PF00668"/>
    </source>
</evidence>
<feature type="coiled-coil region" evidence="2">
    <location>
        <begin position="515"/>
        <end position="542"/>
    </location>
</feature>
<protein>
    <recommendedName>
        <fullName evidence="8">Carrier domain-containing protein</fullName>
    </recommendedName>
</protein>